<dbReference type="Gene3D" id="2.60.40.740">
    <property type="match status" value="1"/>
</dbReference>
<gene>
    <name evidence="3" type="ORF">ACFPZ3_63845</name>
</gene>
<dbReference type="InterPro" id="IPR051172">
    <property type="entry name" value="Chlamydia_OmcB"/>
</dbReference>
<sequence length="628" mass="65042">MASPQNPTPGGCGQRVVLENGSFEQPRISDRAHVAFFDDASVSGGVPGWRTTASDHKIELWPQESTNFTAADGDQLAELNANETSTLYQDLPTTPGMKLYWKLSHRGRKGSDTMKVQIGPAPQGDATFTPNYESDDLTDGNTAWGEHSGTYTVPPGQSTTRFAFVSVSAAGGDTSVGNLLDNITFGTAPCVVLTKKASPGGELKIGDTITYEVTATNEGGSPADNLVLTDAVPAGTSFVPGSLRITDGLGAGDHSDQSGDDRASYDAASRTVTFHLGDGATSGKGGSLDPTTSDKPVSTTIQFSVKVERAGGGNQLENQATATYDNSLDTPTEHKTSTSNAVTTPVQRAVELALIKAADRTQVAVGELVTFHLIVTNNGPSDATGVTVTDKLPKNLKYVSASAIGDSSNGYDPGTGKWKVGALAPHASAHLQLQAVVTTPGPIRNTAIATANETSTDTSGTGTGTSTVIMCAHPQPPCPPPYGGGWGGGGWGGNPYGGWNPGGWNPGGWNQGGWNQGGCSPAPCPDTCGHTASGRTEPGKGWKVYTSKTIFIDVDTSEAGFTATPVYTTSIGGTGGSQYILGGVTGIYSATPTGFRIHVYRTDDRPLTPADAESYGWYVNWIGHQQAS</sequence>
<dbReference type="InterPro" id="IPR001434">
    <property type="entry name" value="OmcB-like_DUF11"/>
</dbReference>
<dbReference type="Gene3D" id="2.60.120.260">
    <property type="entry name" value="Galactose-binding domain-like"/>
    <property type="match status" value="1"/>
</dbReference>
<accession>A0ABW1DB15</accession>
<dbReference type="InterPro" id="IPR008966">
    <property type="entry name" value="Adhesion_dom_sf"/>
</dbReference>
<feature type="domain" description="DUF11" evidence="2">
    <location>
        <begin position="352"/>
        <end position="458"/>
    </location>
</feature>
<feature type="region of interest" description="Disordered" evidence="1">
    <location>
        <begin position="276"/>
        <end position="297"/>
    </location>
</feature>
<evidence type="ECO:0000313" key="3">
    <source>
        <dbReference type="EMBL" id="MFC5834751.1"/>
    </source>
</evidence>
<dbReference type="InterPro" id="IPR013783">
    <property type="entry name" value="Ig-like_fold"/>
</dbReference>
<dbReference type="NCBIfam" id="TIGR01451">
    <property type="entry name" value="B_ant_repeat"/>
    <property type="match status" value="2"/>
</dbReference>
<proteinExistence type="predicted"/>
<evidence type="ECO:0000259" key="2">
    <source>
        <dbReference type="Pfam" id="PF01345"/>
    </source>
</evidence>
<protein>
    <submittedName>
        <fullName evidence="3">Isopeptide-forming domain-containing fimbrial protein</fullName>
    </submittedName>
</protein>
<dbReference type="NCBIfam" id="TIGR04226">
    <property type="entry name" value="RrgB_K2N_iso_D2"/>
    <property type="match status" value="1"/>
</dbReference>
<dbReference type="InterPro" id="IPR047589">
    <property type="entry name" value="DUF11_rpt"/>
</dbReference>
<evidence type="ECO:0000256" key="1">
    <source>
        <dbReference type="SAM" id="MobiDB-lite"/>
    </source>
</evidence>
<dbReference type="EMBL" id="JBHSPA010000115">
    <property type="protein sequence ID" value="MFC5834751.1"/>
    <property type="molecule type" value="Genomic_DNA"/>
</dbReference>
<keyword evidence="4" id="KW-1185">Reference proteome</keyword>
<dbReference type="InterPro" id="IPR026466">
    <property type="entry name" value="Fim_isopep_form_D2_dom"/>
</dbReference>
<dbReference type="RefSeq" id="WP_379524162.1">
    <property type="nucleotide sequence ID" value="NZ_JBHSPA010000115.1"/>
</dbReference>
<comment type="caution">
    <text evidence="3">The sequence shown here is derived from an EMBL/GenBank/DDBJ whole genome shotgun (WGS) entry which is preliminary data.</text>
</comment>
<evidence type="ECO:0000313" key="4">
    <source>
        <dbReference type="Proteomes" id="UP001596058"/>
    </source>
</evidence>
<organism evidence="3 4">
    <name type="scientific">Nonomuraea insulae</name>
    <dbReference type="NCBI Taxonomy" id="1616787"/>
    <lineage>
        <taxon>Bacteria</taxon>
        <taxon>Bacillati</taxon>
        <taxon>Actinomycetota</taxon>
        <taxon>Actinomycetes</taxon>
        <taxon>Streptosporangiales</taxon>
        <taxon>Streptosporangiaceae</taxon>
        <taxon>Nonomuraea</taxon>
    </lineage>
</organism>
<reference evidence="4" key="1">
    <citation type="journal article" date="2019" name="Int. J. Syst. Evol. Microbiol.">
        <title>The Global Catalogue of Microorganisms (GCM) 10K type strain sequencing project: providing services to taxonomists for standard genome sequencing and annotation.</title>
        <authorList>
            <consortium name="The Broad Institute Genomics Platform"/>
            <consortium name="The Broad Institute Genome Sequencing Center for Infectious Disease"/>
            <person name="Wu L."/>
            <person name="Ma J."/>
        </authorList>
    </citation>
    <scope>NUCLEOTIDE SEQUENCE [LARGE SCALE GENOMIC DNA]</scope>
    <source>
        <strain evidence="4">CCUG 53903</strain>
    </source>
</reference>
<dbReference type="SUPFAM" id="SSF49401">
    <property type="entry name" value="Bacterial adhesins"/>
    <property type="match status" value="1"/>
</dbReference>
<dbReference type="PANTHER" id="PTHR34819">
    <property type="entry name" value="LARGE CYSTEINE-RICH PERIPLASMIC PROTEIN OMCB"/>
    <property type="match status" value="1"/>
</dbReference>
<dbReference type="Gene3D" id="2.60.40.10">
    <property type="entry name" value="Immunoglobulins"/>
    <property type="match status" value="1"/>
</dbReference>
<name>A0ABW1DB15_9ACTN</name>
<feature type="domain" description="DUF11" evidence="2">
    <location>
        <begin position="193"/>
        <end position="330"/>
    </location>
</feature>
<dbReference type="Pfam" id="PF01345">
    <property type="entry name" value="DUF11"/>
    <property type="match status" value="2"/>
</dbReference>
<dbReference type="Proteomes" id="UP001596058">
    <property type="component" value="Unassembled WGS sequence"/>
</dbReference>